<gene>
    <name evidence="8" type="ORF">SAMN02745751_00201</name>
</gene>
<dbReference type="Proteomes" id="UP000184052">
    <property type="component" value="Unassembled WGS sequence"/>
</dbReference>
<dbReference type="OrthoDB" id="5411866at2"/>
<dbReference type="Gene3D" id="1.10.10.10">
    <property type="entry name" value="Winged helix-like DNA-binding domain superfamily/Winged helix DNA-binding domain"/>
    <property type="match status" value="1"/>
</dbReference>
<dbReference type="GO" id="GO:0005524">
    <property type="term" value="F:ATP binding"/>
    <property type="evidence" value="ECO:0007669"/>
    <property type="project" value="UniProtKB-KW"/>
</dbReference>
<dbReference type="SUPFAM" id="SSF55785">
    <property type="entry name" value="PYP-like sensor domain (PAS domain)"/>
    <property type="match status" value="1"/>
</dbReference>
<dbReference type="SMART" id="SM00382">
    <property type="entry name" value="AAA"/>
    <property type="match status" value="1"/>
</dbReference>
<dbReference type="EMBL" id="FQZL01000004">
    <property type="protein sequence ID" value="SHI38386.1"/>
    <property type="molecule type" value="Genomic_DNA"/>
</dbReference>
<dbReference type="InterPro" id="IPR025944">
    <property type="entry name" value="Sigma_54_int_dom_CS"/>
</dbReference>
<keyword evidence="1" id="KW-0547">Nucleotide-binding</keyword>
<protein>
    <submittedName>
        <fullName evidence="8">PAS domain S-box-containing protein</fullName>
    </submittedName>
</protein>
<dbReference type="Gene3D" id="1.10.8.60">
    <property type="match status" value="1"/>
</dbReference>
<evidence type="ECO:0000256" key="2">
    <source>
        <dbReference type="ARBA" id="ARBA00022840"/>
    </source>
</evidence>
<sequence>MKKRKLAIVSRHSYSVDIYYKELEPLFGEFIDLVKYSLDSHDSYDLIEADLVLISSFTIFQEVKKLVGNSTEIIVAEYTLAKKGLDMLRELPEGTEALLVNINYKVCIETILLLNQLGYSEYKLIPYYPEAGTVNERSLAITPGEKRLVPDFVEKTIDIGHRVLDISTITDIAAKLEIDTVIESEAFKRYYDEIVHFSYGIENIIGRNRMLNRQLDIILGSIDKGIIMIGSDGIVRSYNAAAEKIIGYRKGRIIGERADEVLSDIPCDAVSESGKGRVQKLISINSKNVVLTLSPIVNAGKFHGIVTVIEEFTEIEKKQHEIRVQLRGKGHVAKYNFNDILGDSTAINDCKSIAKRMAKSDSSVLITGESGTGKELFAQAIHNESYRKDYQFVAVNCAALPENLLESELFGYEKGAFTGARKEGRIGLFELAHKGTLFLDEIGEVSLGLQARLLRVLQERTIMRIGGDEVIDVDVRIISATNQNLADMVKSKEFRQDLYYRLNVLPLKIPSLRDRKDDMFLIIDEYKKRLHSEFVIDEEARREFYRHDWPGNIRELVNYVEYLSNIDENIVGLNHLPFVAEKKYSFETSGEYDGLYERFINENWNIDEIIFVLESLVKSYDRNERIGRRSISVMSKERGIYLSEQEVRSVLKKLQDYGLVVIKKGRGGTKVSDAGKTIFRMLKSKEKQNCCNRRM</sequence>
<dbReference type="PROSITE" id="PS50112">
    <property type="entry name" value="PAS"/>
    <property type="match status" value="1"/>
</dbReference>
<feature type="domain" description="Sigma-54 factor interaction" evidence="6">
    <location>
        <begin position="340"/>
        <end position="565"/>
    </location>
</feature>
<evidence type="ECO:0000259" key="7">
    <source>
        <dbReference type="PROSITE" id="PS50112"/>
    </source>
</evidence>
<dbReference type="FunFam" id="3.40.50.300:FF:000006">
    <property type="entry name" value="DNA-binding transcriptional regulator NtrC"/>
    <property type="match status" value="1"/>
</dbReference>
<dbReference type="InterPro" id="IPR000014">
    <property type="entry name" value="PAS"/>
</dbReference>
<dbReference type="PANTHER" id="PTHR32071:SF57">
    <property type="entry name" value="C4-DICARBOXYLATE TRANSPORT TRANSCRIPTIONAL REGULATORY PROTEIN DCTD"/>
    <property type="match status" value="1"/>
</dbReference>
<dbReference type="Gene3D" id="3.30.450.20">
    <property type="entry name" value="PAS domain"/>
    <property type="match status" value="1"/>
</dbReference>
<dbReference type="SUPFAM" id="SSF52540">
    <property type="entry name" value="P-loop containing nucleoside triphosphate hydrolases"/>
    <property type="match status" value="1"/>
</dbReference>
<dbReference type="InterPro" id="IPR036388">
    <property type="entry name" value="WH-like_DNA-bd_sf"/>
</dbReference>
<keyword evidence="9" id="KW-1185">Reference proteome</keyword>
<evidence type="ECO:0000256" key="3">
    <source>
        <dbReference type="ARBA" id="ARBA00023015"/>
    </source>
</evidence>
<name>A0A1M6APH8_9FIRM</name>
<dbReference type="AlphaFoldDB" id="A0A1M6APH8"/>
<dbReference type="PROSITE" id="PS50045">
    <property type="entry name" value="SIGMA54_INTERACT_4"/>
    <property type="match status" value="1"/>
</dbReference>
<dbReference type="PANTHER" id="PTHR32071">
    <property type="entry name" value="TRANSCRIPTIONAL REGULATORY PROTEIN"/>
    <property type="match status" value="1"/>
</dbReference>
<dbReference type="CDD" id="cd00009">
    <property type="entry name" value="AAA"/>
    <property type="match status" value="1"/>
</dbReference>
<dbReference type="PROSITE" id="PS00688">
    <property type="entry name" value="SIGMA54_INTERACT_3"/>
    <property type="match status" value="1"/>
</dbReference>
<dbReference type="GO" id="GO:0003677">
    <property type="term" value="F:DNA binding"/>
    <property type="evidence" value="ECO:0007669"/>
    <property type="project" value="UniProtKB-KW"/>
</dbReference>
<keyword evidence="3" id="KW-0805">Transcription regulation</keyword>
<dbReference type="NCBIfam" id="TIGR00229">
    <property type="entry name" value="sensory_box"/>
    <property type="match status" value="1"/>
</dbReference>
<accession>A0A1M6APH8</accession>
<dbReference type="Pfam" id="PF25601">
    <property type="entry name" value="AAA_lid_14"/>
    <property type="match status" value="1"/>
</dbReference>
<evidence type="ECO:0000313" key="8">
    <source>
        <dbReference type="EMBL" id="SHI38386.1"/>
    </source>
</evidence>
<dbReference type="PROSITE" id="PS00676">
    <property type="entry name" value="SIGMA54_INTERACT_2"/>
    <property type="match status" value="1"/>
</dbReference>
<proteinExistence type="predicted"/>
<keyword evidence="2" id="KW-0067">ATP-binding</keyword>
<evidence type="ECO:0000256" key="5">
    <source>
        <dbReference type="ARBA" id="ARBA00023163"/>
    </source>
</evidence>
<dbReference type="STRING" id="1121476.SAMN02745751_00201"/>
<dbReference type="RefSeq" id="WP_073045739.1">
    <property type="nucleotide sequence ID" value="NZ_FQZL01000004.1"/>
</dbReference>
<dbReference type="InterPro" id="IPR027417">
    <property type="entry name" value="P-loop_NTPase"/>
</dbReference>
<evidence type="ECO:0000259" key="6">
    <source>
        <dbReference type="PROSITE" id="PS50045"/>
    </source>
</evidence>
<dbReference type="InterPro" id="IPR025943">
    <property type="entry name" value="Sigma_54_int_dom_ATP-bd_2"/>
</dbReference>
<keyword evidence="5" id="KW-0804">Transcription</keyword>
<evidence type="ECO:0000256" key="4">
    <source>
        <dbReference type="ARBA" id="ARBA00023125"/>
    </source>
</evidence>
<dbReference type="Gene3D" id="3.40.50.300">
    <property type="entry name" value="P-loop containing nucleotide triphosphate hydrolases"/>
    <property type="match status" value="1"/>
</dbReference>
<dbReference type="GO" id="GO:0006355">
    <property type="term" value="P:regulation of DNA-templated transcription"/>
    <property type="evidence" value="ECO:0007669"/>
    <property type="project" value="InterPro"/>
</dbReference>
<dbReference type="InterPro" id="IPR002078">
    <property type="entry name" value="Sigma_54_int"/>
</dbReference>
<evidence type="ECO:0000256" key="1">
    <source>
        <dbReference type="ARBA" id="ARBA00022741"/>
    </source>
</evidence>
<dbReference type="InterPro" id="IPR035965">
    <property type="entry name" value="PAS-like_dom_sf"/>
</dbReference>
<dbReference type="InterPro" id="IPR058031">
    <property type="entry name" value="AAA_lid_NorR"/>
</dbReference>
<dbReference type="PROSITE" id="PS00675">
    <property type="entry name" value="SIGMA54_INTERACT_1"/>
    <property type="match status" value="1"/>
</dbReference>
<dbReference type="InterPro" id="IPR003593">
    <property type="entry name" value="AAA+_ATPase"/>
</dbReference>
<keyword evidence="4" id="KW-0238">DNA-binding</keyword>
<feature type="domain" description="PAS" evidence="7">
    <location>
        <begin position="211"/>
        <end position="256"/>
    </location>
</feature>
<reference evidence="8 9" key="1">
    <citation type="submission" date="2016-11" db="EMBL/GenBank/DDBJ databases">
        <authorList>
            <person name="Jaros S."/>
            <person name="Januszkiewicz K."/>
            <person name="Wedrychowicz H."/>
        </authorList>
    </citation>
    <scope>NUCLEOTIDE SEQUENCE [LARGE SCALE GENOMIC DNA]</scope>
    <source>
        <strain evidence="8 9">DSM 17477</strain>
    </source>
</reference>
<organism evidence="8 9">
    <name type="scientific">Dethiosulfatibacter aminovorans DSM 17477</name>
    <dbReference type="NCBI Taxonomy" id="1121476"/>
    <lineage>
        <taxon>Bacteria</taxon>
        <taxon>Bacillati</taxon>
        <taxon>Bacillota</taxon>
        <taxon>Tissierellia</taxon>
        <taxon>Dethiosulfatibacter</taxon>
    </lineage>
</organism>
<evidence type="ECO:0000313" key="9">
    <source>
        <dbReference type="Proteomes" id="UP000184052"/>
    </source>
</evidence>
<dbReference type="InterPro" id="IPR025662">
    <property type="entry name" value="Sigma_54_int_dom_ATP-bd_1"/>
</dbReference>
<dbReference type="Pfam" id="PF00158">
    <property type="entry name" value="Sigma54_activat"/>
    <property type="match status" value="1"/>
</dbReference>